<accession>A0ABM4X0L5</accession>
<keyword evidence="4" id="KW-1185">Reference proteome</keyword>
<protein>
    <submittedName>
        <fullName evidence="5">Uncharacterized protein isoform X1</fullName>
    </submittedName>
</protein>
<dbReference type="GeneID" id="113732726"/>
<evidence type="ECO:0000256" key="2">
    <source>
        <dbReference type="SAM" id="MobiDB-lite"/>
    </source>
</evidence>
<feature type="region of interest" description="Disordered" evidence="2">
    <location>
        <begin position="472"/>
        <end position="544"/>
    </location>
</feature>
<dbReference type="PANTHER" id="PTHR45089">
    <property type="entry name" value="DNAJ HEAT SHOCK AMINO-TERMINAL DOMAIN PROTEIN-RELATED"/>
    <property type="match status" value="1"/>
</dbReference>
<feature type="coiled-coil region" evidence="1">
    <location>
        <begin position="284"/>
        <end position="315"/>
    </location>
</feature>
<reference evidence="5" key="1">
    <citation type="submission" date="2025-08" db="UniProtKB">
        <authorList>
            <consortium name="RefSeq"/>
        </authorList>
    </citation>
    <scope>IDENTIFICATION</scope>
    <source>
        <tissue evidence="5">Leaves</tissue>
    </source>
</reference>
<evidence type="ECO:0000259" key="3">
    <source>
        <dbReference type="Pfam" id="PF11926"/>
    </source>
</evidence>
<organism evidence="4 5">
    <name type="scientific">Coffea arabica</name>
    <name type="common">Arabian coffee</name>
    <dbReference type="NCBI Taxonomy" id="13443"/>
    <lineage>
        <taxon>Eukaryota</taxon>
        <taxon>Viridiplantae</taxon>
        <taxon>Streptophyta</taxon>
        <taxon>Embryophyta</taxon>
        <taxon>Tracheophyta</taxon>
        <taxon>Spermatophyta</taxon>
        <taxon>Magnoliopsida</taxon>
        <taxon>eudicotyledons</taxon>
        <taxon>Gunneridae</taxon>
        <taxon>Pentapetalae</taxon>
        <taxon>asterids</taxon>
        <taxon>lamiids</taxon>
        <taxon>Gentianales</taxon>
        <taxon>Rubiaceae</taxon>
        <taxon>Ixoroideae</taxon>
        <taxon>Gardenieae complex</taxon>
        <taxon>Bertiereae - Coffeeae clade</taxon>
        <taxon>Coffeeae</taxon>
        <taxon>Coffea</taxon>
    </lineage>
</organism>
<proteinExistence type="predicted"/>
<evidence type="ECO:0000313" key="4">
    <source>
        <dbReference type="Proteomes" id="UP001652660"/>
    </source>
</evidence>
<name>A0ABM4X0L5_COFAR</name>
<feature type="coiled-coil region" evidence="1">
    <location>
        <begin position="95"/>
        <end position="122"/>
    </location>
</feature>
<feature type="compositionally biased region" description="Basic and acidic residues" evidence="2">
    <location>
        <begin position="522"/>
        <end position="537"/>
    </location>
</feature>
<feature type="coiled-coil region" evidence="1">
    <location>
        <begin position="410"/>
        <end position="451"/>
    </location>
</feature>
<dbReference type="Proteomes" id="UP001652660">
    <property type="component" value="Chromosome 2e"/>
</dbReference>
<dbReference type="InterPro" id="IPR024593">
    <property type="entry name" value="DUF3444"/>
</dbReference>
<gene>
    <name evidence="5" type="primary">LOC113732726</name>
</gene>
<feature type="domain" description="DUF3444" evidence="3">
    <location>
        <begin position="593"/>
        <end position="785"/>
    </location>
</feature>
<dbReference type="Pfam" id="PF11926">
    <property type="entry name" value="DUF3444"/>
    <property type="match status" value="1"/>
</dbReference>
<dbReference type="PANTHER" id="PTHR45089:SF50">
    <property type="entry name" value="DNAJ HEAT SHOCK AMINO-TERMINAL DOMAIN PROTEIN-RELATED"/>
    <property type="match status" value="1"/>
</dbReference>
<sequence length="789" mass="92734">MLSSIRNQQKNNIDMGILEKVSKALELNEEKKNSVQALMYLAISEWKDFDSHLVLMQNKFSEGFSEIESREKKLKMVQESVSQSTTKVAARRLWVEEKMKELDEKEILMKGLLQRMEEEQMQLGNLRDFVDEKLKHVALEEKHFEGLSQKLELIQAEMERRENVLDLEVKRQEIRENELDSRERKLEVRENETDLREKHVDRRQYELDVKEKMLVTKDNELDSREEKLEVREIETGLREEAVDSRQNELYVKEEKLKTKHNEFDSREKKLVIRENETDLREKNVDRRQNEIEMKEKNLKAKYDELDSREKMLEIRENETELREKNVYRRQNELDVKEEKLNIRYNKLDSREKILEIRENETDLREKNVYRRQYELDVKEEKLNTKDNELNATVEYLDKKQSELDRKGRIFQRKENELDMKEKNLERRENDIESKKKELEGKENEFSAKEKKFRQSILDLKLKFVAILESPEQFHKEPNADDPTQTAEQTQKSRKRIRNSALASDRTLDGDDENGNNLSKRSCINDKEAERVTIHDPGESGASSIDKNQVKALASSIQQVVLFDVSQSNSDSRDNLHRNGFNNPGALADDIGNENLESRFKVGDTWACFDAKDHMPRSYVQITEVTNMGGNIKLGVALLKPFPGLPGEEEWIKAGLPVGCGVFNRASTSVESPNIFSHQVLCIEKEGYGFCILPNEGETWAIYKDWDIITWGSHPENHRQCKFDIVEILSYLTDKSSFGIRVAYLDKMEGQAKSYRRRSENENDSFLIMTNDIYRFSHKVISAQMNSDFD</sequence>
<keyword evidence="1" id="KW-0175">Coiled coil</keyword>
<evidence type="ECO:0000256" key="1">
    <source>
        <dbReference type="SAM" id="Coils"/>
    </source>
</evidence>
<evidence type="ECO:0000313" key="5">
    <source>
        <dbReference type="RefSeq" id="XP_071937575.1"/>
    </source>
</evidence>
<dbReference type="RefSeq" id="XP_071937575.1">
    <property type="nucleotide sequence ID" value="XM_072081474.1"/>
</dbReference>